<dbReference type="STRING" id="10181.G5AL25"/>
<dbReference type="AlphaFoldDB" id="G5AL25"/>
<accession>G5AL25</accession>
<gene>
    <name evidence="2" type="ORF">GW7_13402</name>
</gene>
<feature type="non-terminal residue" evidence="2">
    <location>
        <position position="66"/>
    </location>
</feature>
<protein>
    <submittedName>
        <fullName evidence="2">Uncharacterized protein</fullName>
    </submittedName>
</protein>
<feature type="non-terminal residue" evidence="2">
    <location>
        <position position="1"/>
    </location>
</feature>
<evidence type="ECO:0000313" key="2">
    <source>
        <dbReference type="EMBL" id="EHA97735.1"/>
    </source>
</evidence>
<organism evidence="2 3">
    <name type="scientific">Heterocephalus glaber</name>
    <name type="common">Naked mole rat</name>
    <dbReference type="NCBI Taxonomy" id="10181"/>
    <lineage>
        <taxon>Eukaryota</taxon>
        <taxon>Metazoa</taxon>
        <taxon>Chordata</taxon>
        <taxon>Craniata</taxon>
        <taxon>Vertebrata</taxon>
        <taxon>Euteleostomi</taxon>
        <taxon>Mammalia</taxon>
        <taxon>Eutheria</taxon>
        <taxon>Euarchontoglires</taxon>
        <taxon>Glires</taxon>
        <taxon>Rodentia</taxon>
        <taxon>Hystricomorpha</taxon>
        <taxon>Bathyergidae</taxon>
        <taxon>Heterocephalus</taxon>
    </lineage>
</organism>
<dbReference type="Proteomes" id="UP000006813">
    <property type="component" value="Unassembled WGS sequence"/>
</dbReference>
<reference evidence="2 3" key="1">
    <citation type="journal article" date="2011" name="Nature">
        <title>Genome sequencing reveals insights into physiology and longevity of the naked mole rat.</title>
        <authorList>
            <person name="Kim E.B."/>
            <person name="Fang X."/>
            <person name="Fushan A.A."/>
            <person name="Huang Z."/>
            <person name="Lobanov A.V."/>
            <person name="Han L."/>
            <person name="Marino S.M."/>
            <person name="Sun X."/>
            <person name="Turanov A.A."/>
            <person name="Yang P."/>
            <person name="Yim S.H."/>
            <person name="Zhao X."/>
            <person name="Kasaikina M.V."/>
            <person name="Stoletzki N."/>
            <person name="Peng C."/>
            <person name="Polak P."/>
            <person name="Xiong Z."/>
            <person name="Kiezun A."/>
            <person name="Zhu Y."/>
            <person name="Chen Y."/>
            <person name="Kryukov G.V."/>
            <person name="Zhang Q."/>
            <person name="Peshkin L."/>
            <person name="Yang L."/>
            <person name="Bronson R.T."/>
            <person name="Buffenstein R."/>
            <person name="Wang B."/>
            <person name="Han C."/>
            <person name="Li Q."/>
            <person name="Chen L."/>
            <person name="Zhao W."/>
            <person name="Sunyaev S.R."/>
            <person name="Park T.J."/>
            <person name="Zhang G."/>
            <person name="Wang J."/>
            <person name="Gladyshev V.N."/>
        </authorList>
    </citation>
    <scope>NUCLEOTIDE SEQUENCE [LARGE SCALE GENOMIC DNA]</scope>
</reference>
<evidence type="ECO:0000256" key="1">
    <source>
        <dbReference type="SAM" id="Phobius"/>
    </source>
</evidence>
<dbReference type="EMBL" id="JH165759">
    <property type="protein sequence ID" value="EHA97735.1"/>
    <property type="molecule type" value="Genomic_DNA"/>
</dbReference>
<proteinExistence type="predicted"/>
<keyword evidence="1" id="KW-0472">Membrane</keyword>
<feature type="transmembrane region" description="Helical" evidence="1">
    <location>
        <begin position="30"/>
        <end position="48"/>
    </location>
</feature>
<keyword evidence="1" id="KW-1133">Transmembrane helix</keyword>
<evidence type="ECO:0000313" key="3">
    <source>
        <dbReference type="Proteomes" id="UP000006813"/>
    </source>
</evidence>
<dbReference type="InParanoid" id="G5AL25"/>
<keyword evidence="1" id="KW-0812">Transmembrane</keyword>
<sequence>HCWWEYKLVQLIQKSVWRFLQKLKLELPKIVFAILSLFLFQMNFWIFFSRSKKYASGISIGIELNL</sequence>
<name>G5AL25_HETGA</name>